<dbReference type="KEGG" id="eth:CK496_11715"/>
<accession>A0A179EPQ7</accession>
<evidence type="ECO:0000256" key="2">
    <source>
        <dbReference type="ARBA" id="ARBA00004496"/>
    </source>
</evidence>
<evidence type="ECO:0000256" key="5">
    <source>
        <dbReference type="ARBA" id="ARBA00022490"/>
    </source>
</evidence>
<feature type="active site" description="Nucleophile" evidence="14">
    <location>
        <position position="391"/>
    </location>
</feature>
<dbReference type="NCBIfam" id="NF011494">
    <property type="entry name" value="PRK14902.1"/>
    <property type="match status" value="1"/>
</dbReference>
<dbReference type="InterPro" id="IPR023267">
    <property type="entry name" value="RCMT"/>
</dbReference>
<evidence type="ECO:0000256" key="10">
    <source>
        <dbReference type="ARBA" id="ARBA00022884"/>
    </source>
</evidence>
<evidence type="ECO:0000313" key="16">
    <source>
        <dbReference type="EMBL" id="GEK37415.1"/>
    </source>
</evidence>
<dbReference type="GO" id="GO:0003723">
    <property type="term" value="F:RNA binding"/>
    <property type="evidence" value="ECO:0007669"/>
    <property type="project" value="UniProtKB-UniRule"/>
</dbReference>
<dbReference type="InterPro" id="IPR004573">
    <property type="entry name" value="rRNA_ssu_MeTfrase_B"/>
</dbReference>
<dbReference type="FunFam" id="3.40.50.150:FF:000022">
    <property type="entry name" value="Ribosomal RNA small subunit methyltransferase B"/>
    <property type="match status" value="1"/>
</dbReference>
<comment type="catalytic activity">
    <reaction evidence="13">
        <text>cytidine(967) in 16S rRNA + S-adenosyl-L-methionine = 5-methylcytidine(967) in 16S rRNA + S-adenosyl-L-homocysteine + H(+)</text>
        <dbReference type="Rhea" id="RHEA:42748"/>
        <dbReference type="Rhea" id="RHEA-COMP:10219"/>
        <dbReference type="Rhea" id="RHEA-COMP:10220"/>
        <dbReference type="ChEBI" id="CHEBI:15378"/>
        <dbReference type="ChEBI" id="CHEBI:57856"/>
        <dbReference type="ChEBI" id="CHEBI:59789"/>
        <dbReference type="ChEBI" id="CHEBI:74483"/>
        <dbReference type="ChEBI" id="CHEBI:82748"/>
        <dbReference type="EC" id="2.1.1.176"/>
    </reaction>
</comment>
<dbReference type="InterPro" id="IPR049560">
    <property type="entry name" value="MeTrfase_RsmB-F_NOP2_cat"/>
</dbReference>
<feature type="binding site" evidence="14">
    <location>
        <position position="319"/>
    </location>
    <ligand>
        <name>S-adenosyl-L-methionine</name>
        <dbReference type="ChEBI" id="CHEBI:59789"/>
    </ligand>
</feature>
<dbReference type="PRINTS" id="PR02008">
    <property type="entry name" value="RCMTFAMILY"/>
</dbReference>
<evidence type="ECO:0000256" key="13">
    <source>
        <dbReference type="ARBA" id="ARBA00047283"/>
    </source>
</evidence>
<evidence type="ECO:0000256" key="8">
    <source>
        <dbReference type="ARBA" id="ARBA00022679"/>
    </source>
</evidence>
<dbReference type="Gene3D" id="3.30.70.1170">
    <property type="entry name" value="Sun protein, domain 3"/>
    <property type="match status" value="1"/>
</dbReference>
<evidence type="ECO:0000256" key="14">
    <source>
        <dbReference type="PROSITE-ProRule" id="PRU01023"/>
    </source>
</evidence>
<dbReference type="GO" id="GO:0006355">
    <property type="term" value="P:regulation of DNA-templated transcription"/>
    <property type="evidence" value="ECO:0007669"/>
    <property type="project" value="InterPro"/>
</dbReference>
<dbReference type="EC" id="2.1.1.176" evidence="4"/>
<dbReference type="AlphaFoldDB" id="A0A179EPQ7"/>
<name>A0A179EPQ7_ENTTH</name>
<dbReference type="Pfam" id="PF22458">
    <property type="entry name" value="RsmF-B_ferredox"/>
    <property type="match status" value="1"/>
</dbReference>
<evidence type="ECO:0000313" key="19">
    <source>
        <dbReference type="Proteomes" id="UP000321361"/>
    </source>
</evidence>
<comment type="similarity">
    <text evidence="3 14">Belongs to the class I-like SAM-binding methyltransferase superfamily. RsmB/NOP family.</text>
</comment>
<keyword evidence="6" id="KW-0698">rRNA processing</keyword>
<dbReference type="NCBIfam" id="TIGR00563">
    <property type="entry name" value="rsmB"/>
    <property type="match status" value="1"/>
</dbReference>
<keyword evidence="7 14" id="KW-0489">Methyltransferase</keyword>
<reference evidence="17 18" key="1">
    <citation type="submission" date="2016-04" db="EMBL/GenBank/DDBJ databases">
        <title>Draft genome of an Enterococcus thailandicus strain isolated from bovine feces.</title>
        <authorList>
            <person name="Beukers A.G."/>
            <person name="Zaheer R."/>
            <person name="Goji N."/>
            <person name="Cook S.R."/>
            <person name="Amoako K."/>
            <person name="Chaves A.V."/>
            <person name="Ward M.P."/>
            <person name="Mcallister T.A."/>
        </authorList>
    </citation>
    <scope>NUCLEOTIDE SEQUENCE [LARGE SCALE GENOMIC DNA]</scope>
    <source>
        <strain evidence="17 18">F0711D 46</strain>
    </source>
</reference>
<dbReference type="EMBL" id="BJUG01000008">
    <property type="protein sequence ID" value="GEK37415.1"/>
    <property type="molecule type" value="Genomic_DNA"/>
</dbReference>
<feature type="domain" description="SAM-dependent MTase RsmB/NOP-type" evidence="15">
    <location>
        <begin position="176"/>
        <end position="452"/>
    </location>
</feature>
<evidence type="ECO:0000256" key="4">
    <source>
        <dbReference type="ARBA" id="ARBA00012140"/>
    </source>
</evidence>
<evidence type="ECO:0000256" key="9">
    <source>
        <dbReference type="ARBA" id="ARBA00022691"/>
    </source>
</evidence>
<dbReference type="InterPro" id="IPR029063">
    <property type="entry name" value="SAM-dependent_MTases_sf"/>
</dbReference>
<feature type="binding site" evidence="14">
    <location>
        <begin position="265"/>
        <end position="271"/>
    </location>
    <ligand>
        <name>S-adenosyl-L-methionine</name>
        <dbReference type="ChEBI" id="CHEBI:59789"/>
    </ligand>
</feature>
<dbReference type="Gene3D" id="1.10.940.10">
    <property type="entry name" value="NusB-like"/>
    <property type="match status" value="1"/>
</dbReference>
<keyword evidence="5" id="KW-0963">Cytoplasm</keyword>
<dbReference type="SUPFAM" id="SSF48013">
    <property type="entry name" value="NusB-like"/>
    <property type="match status" value="1"/>
</dbReference>
<evidence type="ECO:0000256" key="1">
    <source>
        <dbReference type="ARBA" id="ARBA00002724"/>
    </source>
</evidence>
<reference evidence="16 19" key="2">
    <citation type="submission" date="2019-07" db="EMBL/GenBank/DDBJ databases">
        <title>Whole genome shotgun sequence of Enterococcus thailandicus NBRC 101867.</title>
        <authorList>
            <person name="Hosoyama A."/>
            <person name="Uohara A."/>
            <person name="Ohji S."/>
            <person name="Ichikawa N."/>
        </authorList>
    </citation>
    <scope>NUCLEOTIDE SEQUENCE [LARGE SCALE GENOMIC DNA]</scope>
    <source>
        <strain evidence="16 19">NBRC 101867</strain>
    </source>
</reference>
<dbReference type="PANTHER" id="PTHR22807">
    <property type="entry name" value="NOP2 YEAST -RELATED NOL1/NOP2/FMU SUN DOMAIN-CONTAINING"/>
    <property type="match status" value="1"/>
</dbReference>
<evidence type="ECO:0000313" key="17">
    <source>
        <dbReference type="EMBL" id="OAQ55174.1"/>
    </source>
</evidence>
<gene>
    <name evidence="16" type="primary">sun</name>
    <name evidence="17" type="ORF">A6E74_09935</name>
    <name evidence="16" type="ORF">ETH01_17020</name>
</gene>
<dbReference type="Pfam" id="PF01189">
    <property type="entry name" value="Methyltr_RsmB-F"/>
    <property type="match status" value="1"/>
</dbReference>
<keyword evidence="9 14" id="KW-0949">S-adenosyl-L-methionine</keyword>
<dbReference type="RefSeq" id="WP_067484685.1">
    <property type="nucleotide sequence ID" value="NZ_BJUG01000008.1"/>
</dbReference>
<dbReference type="InterPro" id="IPR054728">
    <property type="entry name" value="RsmB-like_ferredoxin"/>
</dbReference>
<protein>
    <recommendedName>
        <fullName evidence="4">16S rRNA (cytosine(967)-C(5))-methyltransferase</fullName>
        <ecNumber evidence="4">2.1.1.176</ecNumber>
    </recommendedName>
    <alternativeName>
        <fullName evidence="11">16S rRNA m5C967 methyltransferase</fullName>
    </alternativeName>
    <alternativeName>
        <fullName evidence="12">rRNA (cytosine-C(5)-)-methyltransferase RsmB</fullName>
    </alternativeName>
</protein>
<dbReference type="Proteomes" id="UP000321361">
    <property type="component" value="Unassembled WGS sequence"/>
</dbReference>
<feature type="binding site" evidence="14">
    <location>
        <position position="338"/>
    </location>
    <ligand>
        <name>S-adenosyl-L-methionine</name>
        <dbReference type="ChEBI" id="CHEBI:59789"/>
    </ligand>
</feature>
<dbReference type="InterPro" id="IPR018314">
    <property type="entry name" value="RsmB/NOL1/NOP2-like_CS"/>
</dbReference>
<dbReference type="InterPro" id="IPR006027">
    <property type="entry name" value="NusB_RsmB_TIM44"/>
</dbReference>
<comment type="caution">
    <text evidence="17">The sequence shown here is derived from an EMBL/GenBank/DDBJ whole genome shotgun (WGS) entry which is preliminary data.</text>
</comment>
<evidence type="ECO:0000256" key="3">
    <source>
        <dbReference type="ARBA" id="ARBA00007494"/>
    </source>
</evidence>
<feature type="binding site" evidence="14">
    <location>
        <position position="291"/>
    </location>
    <ligand>
        <name>S-adenosyl-L-methionine</name>
        <dbReference type="ChEBI" id="CHEBI:59789"/>
    </ligand>
</feature>
<evidence type="ECO:0000313" key="18">
    <source>
        <dbReference type="Proteomes" id="UP000078516"/>
    </source>
</evidence>
<evidence type="ECO:0000259" key="15">
    <source>
        <dbReference type="PROSITE" id="PS51686"/>
    </source>
</evidence>
<dbReference type="PROSITE" id="PS51686">
    <property type="entry name" value="SAM_MT_RSMB_NOP"/>
    <property type="match status" value="1"/>
</dbReference>
<dbReference type="EMBL" id="LWMN01000015">
    <property type="protein sequence ID" value="OAQ55174.1"/>
    <property type="molecule type" value="Genomic_DNA"/>
</dbReference>
<sequence>MTKIPNSMKKSVRYMALMTLERVSKGGAYSNLLLNEMINKGKLNPKDIGLFTELVYGTISHQLLLEFYITPFIAKAKKVDEWVKTLLLLSVYQLEFLDKVPDHAILNEAVEIAKIKGNPGTGKFVNGVLRSYQRQGKPDVETIKDPVERLAVKISLPVWLTQRFIDQIGFEETEKLGYSLYESSHASGRVDVRRLSREQAITVLNEEDISVKESQVSPYGVVAEKGHLASSSLFHDGLLTVQDESSMLVAPAMQIEPEHHVLDACAAPGGKTTHIATFLDSTCGGEVIALDVHDHKVKLIDENAARLNVSSAVFAQKMDAREVQQTFESEQFDRILVDAPCSGLGLLRRKPDIRYKKNPQDLENLPKIQLAILESCAPTLKSSGILTYSTCTILADENQGVISTFLKRHPEFERIDVLVSPVLKSSIEDKMLTLYPHQFNTDGFFICCLRKK</sequence>
<evidence type="ECO:0000256" key="12">
    <source>
        <dbReference type="ARBA" id="ARBA00031088"/>
    </source>
</evidence>
<dbReference type="PANTHER" id="PTHR22807:SF53">
    <property type="entry name" value="RIBOSOMAL RNA SMALL SUBUNIT METHYLTRANSFERASE B-RELATED"/>
    <property type="match status" value="1"/>
</dbReference>
<dbReference type="FunFam" id="1.10.940.10:FF:000006">
    <property type="entry name" value="16S rRNA (Cytosine(967)-C(5))-methyltransferase RsmB"/>
    <property type="match status" value="1"/>
</dbReference>
<dbReference type="Proteomes" id="UP000078516">
    <property type="component" value="Unassembled WGS sequence"/>
</dbReference>
<proteinExistence type="inferred from homology"/>
<keyword evidence="18" id="KW-1185">Reference proteome</keyword>
<dbReference type="OrthoDB" id="9810297at2"/>
<comment type="function">
    <text evidence="1">Specifically methylates the cytosine at position 967 (m5C967) of 16S rRNA.</text>
</comment>
<dbReference type="Gene3D" id="3.40.50.150">
    <property type="entry name" value="Vaccinia Virus protein VP39"/>
    <property type="match status" value="1"/>
</dbReference>
<dbReference type="InterPro" id="IPR001678">
    <property type="entry name" value="MeTrfase_RsmB-F_NOP2_dom"/>
</dbReference>
<evidence type="ECO:0000256" key="6">
    <source>
        <dbReference type="ARBA" id="ARBA00022552"/>
    </source>
</evidence>
<dbReference type="Pfam" id="PF01029">
    <property type="entry name" value="NusB"/>
    <property type="match status" value="1"/>
</dbReference>
<evidence type="ECO:0000256" key="7">
    <source>
        <dbReference type="ARBA" id="ARBA00022603"/>
    </source>
</evidence>
<dbReference type="InterPro" id="IPR035926">
    <property type="entry name" value="NusB-like_sf"/>
</dbReference>
<dbReference type="PROSITE" id="PS01153">
    <property type="entry name" value="NOL1_NOP2_SUN"/>
    <property type="match status" value="1"/>
</dbReference>
<keyword evidence="10 14" id="KW-0694">RNA-binding</keyword>
<dbReference type="GeneID" id="77488303"/>
<comment type="subcellular location">
    <subcellularLocation>
        <location evidence="2">Cytoplasm</location>
    </subcellularLocation>
</comment>
<dbReference type="CDD" id="cd02440">
    <property type="entry name" value="AdoMet_MTases"/>
    <property type="match status" value="1"/>
</dbReference>
<dbReference type="SUPFAM" id="SSF53335">
    <property type="entry name" value="S-adenosyl-L-methionine-dependent methyltransferases"/>
    <property type="match status" value="1"/>
</dbReference>
<keyword evidence="8 14" id="KW-0808">Transferase</keyword>
<dbReference type="GO" id="GO:0008649">
    <property type="term" value="F:rRNA methyltransferase activity"/>
    <property type="evidence" value="ECO:0007669"/>
    <property type="project" value="InterPro"/>
</dbReference>
<dbReference type="GO" id="GO:0005737">
    <property type="term" value="C:cytoplasm"/>
    <property type="evidence" value="ECO:0007669"/>
    <property type="project" value="UniProtKB-SubCell"/>
</dbReference>
<organism evidence="17 18">
    <name type="scientific">Enterococcus thailandicus</name>
    <dbReference type="NCBI Taxonomy" id="417368"/>
    <lineage>
        <taxon>Bacteria</taxon>
        <taxon>Bacillati</taxon>
        <taxon>Bacillota</taxon>
        <taxon>Bacilli</taxon>
        <taxon>Lactobacillales</taxon>
        <taxon>Enterococcaceae</taxon>
        <taxon>Enterococcus</taxon>
    </lineage>
</organism>
<evidence type="ECO:0000256" key="11">
    <source>
        <dbReference type="ARBA" id="ARBA00030399"/>
    </source>
</evidence>